<dbReference type="InterPro" id="IPR001789">
    <property type="entry name" value="Sig_transdc_resp-reg_receiver"/>
</dbReference>
<reference evidence="3 4" key="1">
    <citation type="submission" date="2018-08" db="EMBL/GenBank/DDBJ databases">
        <title>Chitinophaga sp. K20C18050901, a novel bacterium isolated from forest soil.</title>
        <authorList>
            <person name="Wang C."/>
        </authorList>
    </citation>
    <scope>NUCLEOTIDE SEQUENCE [LARGE SCALE GENOMIC DNA]</scope>
    <source>
        <strain evidence="3 4">K20C18050901</strain>
    </source>
</reference>
<proteinExistence type="predicted"/>
<dbReference type="SUPFAM" id="SSF52172">
    <property type="entry name" value="CheY-like"/>
    <property type="match status" value="1"/>
</dbReference>
<accession>A0A3E1NN18</accession>
<name>A0A3E1NN18_9BACT</name>
<organism evidence="3 4">
    <name type="scientific">Chitinophaga silvisoli</name>
    <dbReference type="NCBI Taxonomy" id="2291814"/>
    <lineage>
        <taxon>Bacteria</taxon>
        <taxon>Pseudomonadati</taxon>
        <taxon>Bacteroidota</taxon>
        <taxon>Chitinophagia</taxon>
        <taxon>Chitinophagales</taxon>
        <taxon>Chitinophagaceae</taxon>
        <taxon>Chitinophaga</taxon>
    </lineage>
</organism>
<dbReference type="Pfam" id="PF00072">
    <property type="entry name" value="Response_reg"/>
    <property type="match status" value="1"/>
</dbReference>
<gene>
    <name evidence="3" type="ORF">DXN04_33370</name>
</gene>
<dbReference type="Gene3D" id="3.40.50.2300">
    <property type="match status" value="1"/>
</dbReference>
<evidence type="ECO:0000313" key="4">
    <source>
        <dbReference type="Proteomes" id="UP000261174"/>
    </source>
</evidence>
<protein>
    <submittedName>
        <fullName evidence="3">Response regulator</fullName>
    </submittedName>
</protein>
<evidence type="ECO:0000256" key="1">
    <source>
        <dbReference type="PROSITE-ProRule" id="PRU00169"/>
    </source>
</evidence>
<dbReference type="PROSITE" id="PS50110">
    <property type="entry name" value="RESPONSE_REGULATORY"/>
    <property type="match status" value="1"/>
</dbReference>
<feature type="domain" description="Response regulatory" evidence="2">
    <location>
        <begin position="8"/>
        <end position="126"/>
    </location>
</feature>
<feature type="modified residue" description="4-aspartylphosphate" evidence="1">
    <location>
        <position position="63"/>
    </location>
</feature>
<dbReference type="PANTHER" id="PTHR44520">
    <property type="entry name" value="RESPONSE REGULATOR RCP1-RELATED"/>
    <property type="match status" value="1"/>
</dbReference>
<dbReference type="InterPro" id="IPR011006">
    <property type="entry name" value="CheY-like_superfamily"/>
</dbReference>
<dbReference type="SMART" id="SM00448">
    <property type="entry name" value="REC"/>
    <property type="match status" value="1"/>
</dbReference>
<dbReference type="InterPro" id="IPR052893">
    <property type="entry name" value="TCS_response_regulator"/>
</dbReference>
<dbReference type="GO" id="GO:0000160">
    <property type="term" value="P:phosphorelay signal transduction system"/>
    <property type="evidence" value="ECO:0007669"/>
    <property type="project" value="InterPro"/>
</dbReference>
<keyword evidence="4" id="KW-1185">Reference proteome</keyword>
<comment type="caution">
    <text evidence="3">The sequence shown here is derived from an EMBL/GenBank/DDBJ whole genome shotgun (WGS) entry which is preliminary data.</text>
</comment>
<dbReference type="AlphaFoldDB" id="A0A3E1NN18"/>
<sequence length="131" mass="15297">MNQSMKIKFLLADDDRDDQEILIEAILEEEPDTKINTVFNGQQVLDYLAERSPDNWPSLIILDYKMPVMNATEVLEKIQDIKVLKVVWSTSSQPEHMQICRQLGAAEYFIKPNNRPELKAMVQELFRLCNR</sequence>
<dbReference type="PANTHER" id="PTHR44520:SF2">
    <property type="entry name" value="RESPONSE REGULATOR RCP1"/>
    <property type="match status" value="1"/>
</dbReference>
<dbReference type="Proteomes" id="UP000261174">
    <property type="component" value="Unassembled WGS sequence"/>
</dbReference>
<keyword evidence="1" id="KW-0597">Phosphoprotein</keyword>
<dbReference type="EMBL" id="QTJV01000022">
    <property type="protein sequence ID" value="RFM29339.1"/>
    <property type="molecule type" value="Genomic_DNA"/>
</dbReference>
<evidence type="ECO:0000259" key="2">
    <source>
        <dbReference type="PROSITE" id="PS50110"/>
    </source>
</evidence>
<evidence type="ECO:0000313" key="3">
    <source>
        <dbReference type="EMBL" id="RFM29339.1"/>
    </source>
</evidence>